<name>A0ABV8SJB0_9BACL</name>
<comment type="caution">
    <text evidence="4">The sequence shown here is derived from an EMBL/GenBank/DDBJ whole genome shotgun (WGS) entry which is preliminary data.</text>
</comment>
<dbReference type="InterPro" id="IPR051545">
    <property type="entry name" value="NAD(P)H_dehydrogenase_qn"/>
</dbReference>
<dbReference type="GO" id="GO:0016491">
    <property type="term" value="F:oxidoreductase activity"/>
    <property type="evidence" value="ECO:0007669"/>
    <property type="project" value="UniProtKB-KW"/>
</dbReference>
<evidence type="ECO:0000259" key="3">
    <source>
        <dbReference type="Pfam" id="PF02525"/>
    </source>
</evidence>
<dbReference type="Gene3D" id="3.40.50.360">
    <property type="match status" value="1"/>
</dbReference>
<evidence type="ECO:0000313" key="4">
    <source>
        <dbReference type="EMBL" id="MFC4306972.1"/>
    </source>
</evidence>
<accession>A0ABV8SJB0</accession>
<comment type="similarity">
    <text evidence="1">Belongs to the NAD(P)H dehydrogenase (quinone) family.</text>
</comment>
<feature type="domain" description="Flavodoxin-like fold" evidence="3">
    <location>
        <begin position="1"/>
        <end position="188"/>
    </location>
</feature>
<dbReference type="EC" id="1.6.99.-" evidence="4"/>
<dbReference type="Pfam" id="PF02525">
    <property type="entry name" value="Flavodoxin_2"/>
    <property type="match status" value="1"/>
</dbReference>
<protein>
    <submittedName>
        <fullName evidence="4">NAD(P)H-dependent oxidoreductase</fullName>
        <ecNumber evidence="4">1.-.-.-</ecNumber>
        <ecNumber evidence="4">1.6.99.-</ecNumber>
    </submittedName>
</protein>
<sequence>MNHLIVYAHPSSESFNHAVLDTTVSTLKEKGHQVTVRDLYTLGFQPVLKPEDTAALRAGQTPSDIKIEQEHIAQADAITFIYPIWWTGMPAILKGYIDRVFSYGFAYAYGETGIDKLLSGKKGLIINTHGTPKEIYDQIGMTEGLKVTSDIGILEFTGIEPVDHLLFGSVPSVGEEALKANLKQVQDKVASLF</sequence>
<keyword evidence="5" id="KW-1185">Reference proteome</keyword>
<proteinExistence type="inferred from homology"/>
<organism evidence="4 5">
    <name type="scientific">Cohnella boryungensis</name>
    <dbReference type="NCBI Taxonomy" id="768479"/>
    <lineage>
        <taxon>Bacteria</taxon>
        <taxon>Bacillati</taxon>
        <taxon>Bacillota</taxon>
        <taxon>Bacilli</taxon>
        <taxon>Bacillales</taxon>
        <taxon>Paenibacillaceae</taxon>
        <taxon>Cohnella</taxon>
    </lineage>
</organism>
<dbReference type="EMBL" id="JBHSED010000070">
    <property type="protein sequence ID" value="MFC4306972.1"/>
    <property type="molecule type" value="Genomic_DNA"/>
</dbReference>
<gene>
    <name evidence="4" type="ORF">ACFO1S_26475</name>
</gene>
<dbReference type="EC" id="1.-.-.-" evidence="4"/>
<evidence type="ECO:0000313" key="5">
    <source>
        <dbReference type="Proteomes" id="UP001595755"/>
    </source>
</evidence>
<evidence type="ECO:0000256" key="1">
    <source>
        <dbReference type="ARBA" id="ARBA00006252"/>
    </source>
</evidence>
<keyword evidence="2 4" id="KW-0560">Oxidoreductase</keyword>
<dbReference type="RefSeq" id="WP_204604151.1">
    <property type="nucleotide sequence ID" value="NZ_JBHSED010000070.1"/>
</dbReference>
<dbReference type="Proteomes" id="UP001595755">
    <property type="component" value="Unassembled WGS sequence"/>
</dbReference>
<dbReference type="SUPFAM" id="SSF52218">
    <property type="entry name" value="Flavoproteins"/>
    <property type="match status" value="1"/>
</dbReference>
<dbReference type="InterPro" id="IPR003680">
    <property type="entry name" value="Flavodoxin_fold"/>
</dbReference>
<dbReference type="PANTHER" id="PTHR10204">
    <property type="entry name" value="NAD P H OXIDOREDUCTASE-RELATED"/>
    <property type="match status" value="1"/>
</dbReference>
<reference evidence="5" key="1">
    <citation type="journal article" date="2019" name="Int. J. Syst. Evol. Microbiol.">
        <title>The Global Catalogue of Microorganisms (GCM) 10K type strain sequencing project: providing services to taxonomists for standard genome sequencing and annotation.</title>
        <authorList>
            <consortium name="The Broad Institute Genomics Platform"/>
            <consortium name="The Broad Institute Genome Sequencing Center for Infectious Disease"/>
            <person name="Wu L."/>
            <person name="Ma J."/>
        </authorList>
    </citation>
    <scope>NUCLEOTIDE SEQUENCE [LARGE SCALE GENOMIC DNA]</scope>
    <source>
        <strain evidence="5">CGMCC 4.1641</strain>
    </source>
</reference>
<dbReference type="PANTHER" id="PTHR10204:SF34">
    <property type="entry name" value="NAD(P)H DEHYDROGENASE [QUINONE] 1 ISOFORM 1"/>
    <property type="match status" value="1"/>
</dbReference>
<dbReference type="InterPro" id="IPR029039">
    <property type="entry name" value="Flavoprotein-like_sf"/>
</dbReference>
<evidence type="ECO:0000256" key="2">
    <source>
        <dbReference type="ARBA" id="ARBA00023002"/>
    </source>
</evidence>